<evidence type="ECO:0000256" key="3">
    <source>
        <dbReference type="ARBA" id="ARBA00023180"/>
    </source>
</evidence>
<dbReference type="PANTHER" id="PTHR32444:SF63">
    <property type="entry name" value="G-TYPE LECTIN S-RECEPTOR-LIKE SERINE_THREONINE-PROTEIN KINASE RKS1"/>
    <property type="match status" value="1"/>
</dbReference>
<name>A0A5N6MC78_9ASTR</name>
<evidence type="ECO:0000313" key="7">
    <source>
        <dbReference type="Proteomes" id="UP000326396"/>
    </source>
</evidence>
<evidence type="ECO:0000259" key="5">
    <source>
        <dbReference type="Pfam" id="PF01453"/>
    </source>
</evidence>
<dbReference type="Pfam" id="PF01453">
    <property type="entry name" value="B_lectin"/>
    <property type="match status" value="1"/>
</dbReference>
<dbReference type="CDD" id="cd00054">
    <property type="entry name" value="EGF_CA"/>
    <property type="match status" value="1"/>
</dbReference>
<evidence type="ECO:0008006" key="8">
    <source>
        <dbReference type="Google" id="ProtNLM"/>
    </source>
</evidence>
<dbReference type="GO" id="GO:0048544">
    <property type="term" value="P:recognition of pollen"/>
    <property type="evidence" value="ECO:0007669"/>
    <property type="project" value="InterPro"/>
</dbReference>
<organism evidence="6 7">
    <name type="scientific">Mikania micrantha</name>
    <name type="common">bitter vine</name>
    <dbReference type="NCBI Taxonomy" id="192012"/>
    <lineage>
        <taxon>Eukaryota</taxon>
        <taxon>Viridiplantae</taxon>
        <taxon>Streptophyta</taxon>
        <taxon>Embryophyta</taxon>
        <taxon>Tracheophyta</taxon>
        <taxon>Spermatophyta</taxon>
        <taxon>Magnoliopsida</taxon>
        <taxon>eudicotyledons</taxon>
        <taxon>Gunneridae</taxon>
        <taxon>Pentapetalae</taxon>
        <taxon>asterids</taxon>
        <taxon>campanulids</taxon>
        <taxon>Asterales</taxon>
        <taxon>Asteraceae</taxon>
        <taxon>Asteroideae</taxon>
        <taxon>Heliantheae alliance</taxon>
        <taxon>Eupatorieae</taxon>
        <taxon>Mikania</taxon>
    </lineage>
</organism>
<keyword evidence="1" id="KW-0732">Signal</keyword>
<comment type="caution">
    <text evidence="6">The sequence shown here is derived from an EMBL/GenBank/DDBJ whole genome shotgun (WGS) entry which is preliminary data.</text>
</comment>
<feature type="domain" description="S-locus glycoprotein" evidence="4">
    <location>
        <begin position="180"/>
        <end position="221"/>
    </location>
</feature>
<protein>
    <recommendedName>
        <fullName evidence="8">Bulb-type lectin domain-containing protein</fullName>
    </recommendedName>
</protein>
<keyword evidence="3" id="KW-0325">Glycoprotein</keyword>
<proteinExistence type="predicted"/>
<evidence type="ECO:0000259" key="4">
    <source>
        <dbReference type="Pfam" id="PF00954"/>
    </source>
</evidence>
<dbReference type="InterPro" id="IPR001480">
    <property type="entry name" value="Bulb-type_lectin_dom"/>
</dbReference>
<dbReference type="SUPFAM" id="SSF51110">
    <property type="entry name" value="alpha-D-mannose-specific plant lectins"/>
    <property type="match status" value="1"/>
</dbReference>
<dbReference type="InterPro" id="IPR036426">
    <property type="entry name" value="Bulb-type_lectin_dom_sf"/>
</dbReference>
<evidence type="ECO:0000313" key="6">
    <source>
        <dbReference type="EMBL" id="KAD3337318.1"/>
    </source>
</evidence>
<dbReference type="Pfam" id="PF00954">
    <property type="entry name" value="S_locus_glycop"/>
    <property type="match status" value="1"/>
</dbReference>
<reference evidence="6 7" key="1">
    <citation type="submission" date="2019-05" db="EMBL/GenBank/DDBJ databases">
        <title>Mikania micrantha, genome provides insights into the molecular mechanism of rapid growth.</title>
        <authorList>
            <person name="Liu B."/>
        </authorList>
    </citation>
    <scope>NUCLEOTIDE SEQUENCE [LARGE SCALE GENOMIC DNA]</scope>
    <source>
        <strain evidence="6">NLD-2019</strain>
        <tissue evidence="6">Leaf</tissue>
    </source>
</reference>
<evidence type="ECO:0000256" key="1">
    <source>
        <dbReference type="ARBA" id="ARBA00022729"/>
    </source>
</evidence>
<dbReference type="AlphaFoldDB" id="A0A5N6MC78"/>
<gene>
    <name evidence="6" type="ORF">E3N88_32838</name>
</gene>
<dbReference type="Proteomes" id="UP000326396">
    <property type="component" value="Linkage Group LG6"/>
</dbReference>
<dbReference type="InterPro" id="IPR000858">
    <property type="entry name" value="S_locus_glycoprot_dom"/>
</dbReference>
<keyword evidence="7" id="KW-1185">Reference proteome</keyword>
<evidence type="ECO:0000256" key="2">
    <source>
        <dbReference type="ARBA" id="ARBA00023157"/>
    </source>
</evidence>
<dbReference type="PANTHER" id="PTHR32444">
    <property type="entry name" value="BULB-TYPE LECTIN DOMAIN-CONTAINING PROTEIN"/>
    <property type="match status" value="1"/>
</dbReference>
<dbReference type="EMBL" id="SZYD01000016">
    <property type="protein sequence ID" value="KAD3337318.1"/>
    <property type="molecule type" value="Genomic_DNA"/>
</dbReference>
<dbReference type="OrthoDB" id="4062651at2759"/>
<keyword evidence="2" id="KW-1015">Disulfide bond</keyword>
<sequence>MDEEDVTEEDPVEVKEDVKEAWVQSIETVRSSTHPGSYPLMKPVTSSYTNKINVTGVQVNNIPTAQLLDSGNLVLFQGQNKDVYSWQSFDYPSNTFLPGMKIRIDRKTGLNRVFTSWKSSVNPGVGDYSHKMELVGSPQLFLYQGVTKIWRTGSWTGQGWSGIPEMSANYFFNVSYINNDDWSAPKDQCDGYNHCGPFGLCDPCNTLGAFECVCYPGYEAQSQQDWYLRDGSRGCKMKVGTQL</sequence>
<accession>A0A5N6MC78</accession>
<feature type="domain" description="Bulb-type lectin" evidence="5">
    <location>
        <begin position="58"/>
        <end position="118"/>
    </location>
</feature>